<proteinExistence type="predicted"/>
<dbReference type="GO" id="GO:0006260">
    <property type="term" value="P:DNA replication"/>
    <property type="evidence" value="ECO:0007669"/>
    <property type="project" value="InterPro"/>
</dbReference>
<organism evidence="1">
    <name type="scientific">Microvirga ossetica</name>
    <dbReference type="NCBI Taxonomy" id="1882682"/>
    <lineage>
        <taxon>Bacteria</taxon>
        <taxon>Pseudomonadati</taxon>
        <taxon>Pseudomonadota</taxon>
        <taxon>Alphaproteobacteria</taxon>
        <taxon>Hyphomicrobiales</taxon>
        <taxon>Methylobacteriaceae</taxon>
        <taxon>Microvirga</taxon>
    </lineage>
</organism>
<dbReference type="InterPro" id="IPR036768">
    <property type="entry name" value="PolIII_chi_sf"/>
</dbReference>
<dbReference type="SUPFAM" id="SSF102400">
    <property type="entry name" value="DNA polymerase III chi subunit"/>
    <property type="match status" value="1"/>
</dbReference>
<name>A0A1B2EL73_9HYPH</name>
<dbReference type="NCBIfam" id="NF004347">
    <property type="entry name" value="PRK05728.1-4"/>
    <property type="match status" value="1"/>
</dbReference>
<dbReference type="KEGG" id="moc:BB934_22740"/>
<dbReference type="RefSeq" id="WP_099511771.1">
    <property type="nucleotide sequence ID" value="NZ_CP016616.1"/>
</dbReference>
<gene>
    <name evidence="1" type="ORF">BB934_22740</name>
</gene>
<dbReference type="GO" id="GO:0032298">
    <property type="term" value="P:positive regulation of DNA-templated DNA replication initiation"/>
    <property type="evidence" value="ECO:0007669"/>
    <property type="project" value="TreeGrafter"/>
</dbReference>
<accession>A0A1B2EL73</accession>
<dbReference type="Pfam" id="PF04364">
    <property type="entry name" value="DNA_pol3_chi"/>
    <property type="match status" value="1"/>
</dbReference>
<dbReference type="PANTHER" id="PTHR38767">
    <property type="entry name" value="DNA POLYMERASE III SUBUNIT CHI"/>
    <property type="match status" value="1"/>
</dbReference>
<dbReference type="AlphaFoldDB" id="A0A1B2EL73"/>
<dbReference type="GO" id="GO:0003887">
    <property type="term" value="F:DNA-directed DNA polymerase activity"/>
    <property type="evidence" value="ECO:0007669"/>
    <property type="project" value="InterPro"/>
</dbReference>
<dbReference type="EMBL" id="CP016616">
    <property type="protein sequence ID" value="ANY80699.1"/>
    <property type="molecule type" value="Genomic_DNA"/>
</dbReference>
<reference evidence="1" key="1">
    <citation type="submission" date="2016-07" db="EMBL/GenBank/DDBJ databases">
        <title>Microvirga ossetica sp. nov. a new species of rhizobia isolated from root nodules of the legume species Vicia alpestris Steven originated from North Ossetia region in the Caucasus.</title>
        <authorList>
            <person name="Safronova V.I."/>
            <person name="Kuznetsova I.G."/>
            <person name="Sazanova A.L."/>
            <person name="Belimov A."/>
            <person name="Andronov E."/>
            <person name="Osledkin Y.S."/>
            <person name="Onishchuk O.P."/>
            <person name="Kurchak O.N."/>
            <person name="Shaposhnikov A.I."/>
            <person name="Willems A."/>
            <person name="Tikhonovich I.A."/>
        </authorList>
    </citation>
    <scope>NUCLEOTIDE SEQUENCE [LARGE SCALE GENOMIC DNA]</scope>
    <source>
        <strain evidence="1">V5/3M</strain>
    </source>
</reference>
<evidence type="ECO:0000313" key="1">
    <source>
        <dbReference type="EMBL" id="ANY80699.1"/>
    </source>
</evidence>
<dbReference type="Gene3D" id="3.40.50.10110">
    <property type="entry name" value="DNA polymerase III subunit chi"/>
    <property type="match status" value="1"/>
</dbReference>
<protein>
    <submittedName>
        <fullName evidence="1">DNA polymerase III subunit chi</fullName>
    </submittedName>
</protein>
<dbReference type="PANTHER" id="PTHR38767:SF1">
    <property type="entry name" value="DNA POLYMERASE III SUBUNIT CHI"/>
    <property type="match status" value="1"/>
</dbReference>
<dbReference type="InterPro" id="IPR007459">
    <property type="entry name" value="DNA_pol3_chi"/>
</dbReference>
<dbReference type="GO" id="GO:0003677">
    <property type="term" value="F:DNA binding"/>
    <property type="evidence" value="ECO:0007669"/>
    <property type="project" value="InterPro"/>
</dbReference>
<dbReference type="OrthoDB" id="9795973at2"/>
<sequence>MTEVLFYHLQHQPLEAVLPTLLQKTLERGWRAVVQVTTEERMSALDDHLWTFTDESFLPHGTDREAHAADQPILITLSSENPNGASIRFLVEGADLPADITSYERLAVLFDGNDVQALAFARDQWRAVKEGSHDATYWQQDERGRWQRKA</sequence>